<comment type="caution">
    <text evidence="3">The sequence shown here is derived from an EMBL/GenBank/DDBJ whole genome shotgun (WGS) entry which is preliminary data.</text>
</comment>
<accession>A0A6A5FZT8</accession>
<sequence length="433" mass="49238">MNYSGDHIFRLCPQLGLRAVMDSNNEAQKEWEKFDEVSMEEFSIASKEESRKEEEPSSVKKDEKVEIPSLDEKKEEKKKNEEKEKKKENKETADPLQSKSDSEDEISVSSSAETKPPTAYEPRIATISPVACMPIVKTKAPIPLDVSRLEEGVPGIAKSSVISDPKNVNAKVLATVFPDNVVCDWVTPPHYDAYSMPSILAIDIPTLNGDDYIATIKTIVEDTRFKMFSTIYSRLIAIWMTFWILSLTITLLLQSKGGWPVMIWCLVWAVLLFVGIYVCAMIRRRIRIGLNHVVEKANKIIVDRHFLIGVEDRGQLSCHKTVIHFIRFNVGECTADVIKQLKIRNTGGCVFGEGAQPEVNDESVEREAAALILQYSQEYVKSVVKKRIIFPSKPIHGVSNYTPKHCKTQMCLCQFIDERKFNAKPKRWYVKYI</sequence>
<evidence type="ECO:0000256" key="2">
    <source>
        <dbReference type="SAM" id="Phobius"/>
    </source>
</evidence>
<keyword evidence="2" id="KW-0812">Transmembrane</keyword>
<dbReference type="CTD" id="9825690"/>
<gene>
    <name evidence="3" type="ORF">GCK72_024410</name>
</gene>
<dbReference type="RefSeq" id="XP_003118129.2">
    <property type="nucleotide sequence ID" value="XM_003118081.2"/>
</dbReference>
<dbReference type="InterPro" id="IPR028054">
    <property type="entry name" value="DUF4481"/>
</dbReference>
<dbReference type="PANTHER" id="PTHR31193:SF1">
    <property type="entry name" value="TRANSMEMBRANE PROTEIN 268"/>
    <property type="match status" value="1"/>
</dbReference>
<dbReference type="KEGG" id="crq:GCK72_024410"/>
<reference evidence="3 4" key="1">
    <citation type="submission" date="2019-12" db="EMBL/GenBank/DDBJ databases">
        <title>Chromosome-level assembly of the Caenorhabditis remanei genome.</title>
        <authorList>
            <person name="Teterina A.A."/>
            <person name="Willis J.H."/>
            <person name="Phillips P.C."/>
        </authorList>
    </citation>
    <scope>NUCLEOTIDE SEQUENCE [LARGE SCALE GENOMIC DNA]</scope>
    <source>
        <strain evidence="3 4">PX506</strain>
        <tissue evidence="3">Whole organism</tissue>
    </source>
</reference>
<evidence type="ECO:0000313" key="4">
    <source>
        <dbReference type="Proteomes" id="UP000483820"/>
    </source>
</evidence>
<proteinExistence type="predicted"/>
<evidence type="ECO:0000256" key="1">
    <source>
        <dbReference type="SAM" id="MobiDB-lite"/>
    </source>
</evidence>
<dbReference type="AlphaFoldDB" id="A0A6A5FZT8"/>
<feature type="compositionally biased region" description="Basic and acidic residues" evidence="1">
    <location>
        <begin position="46"/>
        <end position="93"/>
    </location>
</feature>
<feature type="transmembrane region" description="Helical" evidence="2">
    <location>
        <begin position="259"/>
        <end position="280"/>
    </location>
</feature>
<dbReference type="EMBL" id="WUAV01000006">
    <property type="protein sequence ID" value="KAF1747944.1"/>
    <property type="molecule type" value="Genomic_DNA"/>
</dbReference>
<feature type="transmembrane region" description="Helical" evidence="2">
    <location>
        <begin position="231"/>
        <end position="253"/>
    </location>
</feature>
<organism evidence="3 4">
    <name type="scientific">Caenorhabditis remanei</name>
    <name type="common">Caenorhabditis vulgaris</name>
    <dbReference type="NCBI Taxonomy" id="31234"/>
    <lineage>
        <taxon>Eukaryota</taxon>
        <taxon>Metazoa</taxon>
        <taxon>Ecdysozoa</taxon>
        <taxon>Nematoda</taxon>
        <taxon>Chromadorea</taxon>
        <taxon>Rhabditida</taxon>
        <taxon>Rhabditina</taxon>
        <taxon>Rhabditomorpha</taxon>
        <taxon>Rhabditoidea</taxon>
        <taxon>Rhabditidae</taxon>
        <taxon>Peloderinae</taxon>
        <taxon>Caenorhabditis</taxon>
    </lineage>
</organism>
<keyword evidence="2" id="KW-1133">Transmembrane helix</keyword>
<name>A0A6A5FZT8_CAERE</name>
<dbReference type="GeneID" id="9825690"/>
<keyword evidence="2" id="KW-0472">Membrane</keyword>
<dbReference type="PANTHER" id="PTHR31193">
    <property type="entry name" value="TRANSMEMBRANE PROTEIN C9ORF91"/>
    <property type="match status" value="1"/>
</dbReference>
<dbReference type="Proteomes" id="UP000483820">
    <property type="component" value="Chromosome X"/>
</dbReference>
<feature type="region of interest" description="Disordered" evidence="1">
    <location>
        <begin position="42"/>
        <end position="120"/>
    </location>
</feature>
<evidence type="ECO:0000313" key="3">
    <source>
        <dbReference type="EMBL" id="KAF1747944.1"/>
    </source>
</evidence>
<protein>
    <submittedName>
        <fullName evidence="3">Uncharacterized protein</fullName>
    </submittedName>
</protein>